<evidence type="ECO:0000256" key="1">
    <source>
        <dbReference type="SAM" id="MobiDB-lite"/>
    </source>
</evidence>
<sequence>MGHGVTTRQGSEILKNPEDSVYPLVEEFSDVVSKHPPPQLPPDRGRIISRSHSQTDNQKDYDPNQHDPDGEKLQHISTGG</sequence>
<comment type="caution">
    <text evidence="2">The sequence shown here is derived from an EMBL/GenBank/DDBJ whole genome shotgun (WGS) entry which is preliminary data.</text>
</comment>
<protein>
    <submittedName>
        <fullName evidence="2">Reverse transcriptase</fullName>
    </submittedName>
</protein>
<dbReference type="AlphaFoldDB" id="A0A2P4XUH9"/>
<keyword evidence="2" id="KW-0808">Transferase</keyword>
<keyword evidence="2" id="KW-0695">RNA-directed DNA polymerase</keyword>
<gene>
    <name evidence="2" type="ORF">PHPALM_14610</name>
</gene>
<feature type="compositionally biased region" description="Basic and acidic residues" evidence="1">
    <location>
        <begin position="57"/>
        <end position="74"/>
    </location>
</feature>
<evidence type="ECO:0000313" key="2">
    <source>
        <dbReference type="EMBL" id="POM69139.1"/>
    </source>
</evidence>
<keyword evidence="2" id="KW-0548">Nucleotidyltransferase</keyword>
<dbReference type="GO" id="GO:0003964">
    <property type="term" value="F:RNA-directed DNA polymerase activity"/>
    <property type="evidence" value="ECO:0007669"/>
    <property type="project" value="UniProtKB-KW"/>
</dbReference>
<name>A0A2P4XUH9_9STRA</name>
<feature type="region of interest" description="Disordered" evidence="1">
    <location>
        <begin position="30"/>
        <end position="80"/>
    </location>
</feature>
<proteinExistence type="predicted"/>
<reference evidence="2 3" key="1">
    <citation type="journal article" date="2017" name="Genome Biol. Evol.">
        <title>Phytophthora megakarya and P. palmivora, closely related causal agents of cacao black pod rot, underwent increases in genome sizes and gene numbers by different mechanisms.</title>
        <authorList>
            <person name="Ali S.S."/>
            <person name="Shao J."/>
            <person name="Lary D.J."/>
            <person name="Kronmiller B."/>
            <person name="Shen D."/>
            <person name="Strem M.D."/>
            <person name="Amoako-Attah I."/>
            <person name="Akrofi A.Y."/>
            <person name="Begoude B.A."/>
            <person name="Ten Hoopen G.M."/>
            <person name="Coulibaly K."/>
            <person name="Kebe B.I."/>
            <person name="Melnick R.L."/>
            <person name="Guiltinan M.J."/>
            <person name="Tyler B.M."/>
            <person name="Meinhardt L.W."/>
            <person name="Bailey B.A."/>
        </authorList>
    </citation>
    <scope>NUCLEOTIDE SEQUENCE [LARGE SCALE GENOMIC DNA]</scope>
    <source>
        <strain evidence="3">sbr112.9</strain>
    </source>
</reference>
<organism evidence="2 3">
    <name type="scientific">Phytophthora palmivora</name>
    <dbReference type="NCBI Taxonomy" id="4796"/>
    <lineage>
        <taxon>Eukaryota</taxon>
        <taxon>Sar</taxon>
        <taxon>Stramenopiles</taxon>
        <taxon>Oomycota</taxon>
        <taxon>Peronosporomycetes</taxon>
        <taxon>Peronosporales</taxon>
        <taxon>Peronosporaceae</taxon>
        <taxon>Phytophthora</taxon>
    </lineage>
</organism>
<dbReference type="OrthoDB" id="144527at2759"/>
<keyword evidence="3" id="KW-1185">Reference proteome</keyword>
<dbReference type="EMBL" id="NCKW01007933">
    <property type="protein sequence ID" value="POM69139.1"/>
    <property type="molecule type" value="Genomic_DNA"/>
</dbReference>
<accession>A0A2P4XUH9</accession>
<evidence type="ECO:0000313" key="3">
    <source>
        <dbReference type="Proteomes" id="UP000237271"/>
    </source>
</evidence>
<dbReference type="Proteomes" id="UP000237271">
    <property type="component" value="Unassembled WGS sequence"/>
</dbReference>